<feature type="domain" description="Glycosyltransferase 2-like" evidence="1">
    <location>
        <begin position="6"/>
        <end position="91"/>
    </location>
</feature>
<comment type="caution">
    <text evidence="2">The sequence shown here is derived from an EMBL/GenBank/DDBJ whole genome shotgun (WGS) entry which is preliminary data.</text>
</comment>
<dbReference type="SUPFAM" id="SSF53448">
    <property type="entry name" value="Nucleotide-diphospho-sugar transferases"/>
    <property type="match status" value="1"/>
</dbReference>
<dbReference type="RefSeq" id="WP_110758649.1">
    <property type="nucleotide sequence ID" value="NZ_PRLG01000018.1"/>
</dbReference>
<protein>
    <recommendedName>
        <fullName evidence="1">Glycosyltransferase 2-like domain-containing protein</fullName>
    </recommendedName>
</protein>
<dbReference type="PANTHER" id="PTHR43630">
    <property type="entry name" value="POLY-BETA-1,6-N-ACETYL-D-GLUCOSAMINE SYNTHASE"/>
    <property type="match status" value="1"/>
</dbReference>
<dbReference type="CDD" id="cd02511">
    <property type="entry name" value="Beta4Glucosyltransferase"/>
    <property type="match status" value="1"/>
</dbReference>
<reference evidence="2 3" key="1">
    <citation type="submission" date="2018-01" db="EMBL/GenBank/DDBJ databases">
        <title>Genome sequence of the PGP bacterium Paenibacillus illinoisensis E3.</title>
        <authorList>
            <person name="Rolli E."/>
            <person name="Marasco R."/>
            <person name="Bessem C."/>
            <person name="Michoud G."/>
            <person name="Gaiarsa S."/>
            <person name="Borin S."/>
            <person name="Daffonchio D."/>
        </authorList>
    </citation>
    <scope>NUCLEOTIDE SEQUENCE [LARGE SCALE GENOMIC DNA]</scope>
    <source>
        <strain evidence="2 3">E3</strain>
    </source>
</reference>
<dbReference type="InterPro" id="IPR019734">
    <property type="entry name" value="TPR_rpt"/>
</dbReference>
<dbReference type="PANTHER" id="PTHR43630:SF2">
    <property type="entry name" value="GLYCOSYLTRANSFERASE"/>
    <property type="match status" value="1"/>
</dbReference>
<dbReference type="Proteomes" id="UP000247459">
    <property type="component" value="Unassembled WGS sequence"/>
</dbReference>
<name>A0A2W0CFL4_9BACL</name>
<dbReference type="AlphaFoldDB" id="A0A2W0CFL4"/>
<organism evidence="2 3">
    <name type="scientific">Paenibacillus illinoisensis</name>
    <dbReference type="NCBI Taxonomy" id="59845"/>
    <lineage>
        <taxon>Bacteria</taxon>
        <taxon>Bacillati</taxon>
        <taxon>Bacillota</taxon>
        <taxon>Bacilli</taxon>
        <taxon>Bacillales</taxon>
        <taxon>Paenibacillaceae</taxon>
        <taxon>Paenibacillus</taxon>
    </lineage>
</organism>
<dbReference type="InterPro" id="IPR029044">
    <property type="entry name" value="Nucleotide-diphossugar_trans"/>
</dbReference>
<dbReference type="SUPFAM" id="SSF81901">
    <property type="entry name" value="HCP-like"/>
    <property type="match status" value="1"/>
</dbReference>
<evidence type="ECO:0000313" key="2">
    <source>
        <dbReference type="EMBL" id="PYY29579.1"/>
    </source>
</evidence>
<keyword evidence="2" id="KW-0328">Glycosyltransferase</keyword>
<accession>A0A2W0CFL4</accession>
<dbReference type="SMART" id="SM00028">
    <property type="entry name" value="TPR"/>
    <property type="match status" value="2"/>
</dbReference>
<sequence length="362" mass="41879">MSLPISACILTLNEEKQIGESIKSILDYVEEVVVLDTGSTDRTIEEATVAGARVHQVKWVQDFSYARNELINLASSPYILMMDADERYKGNGKDLLQYINQSSLPGRVKIINKLDGGEQTETFTIRIFPNNGVYKYKGTIHEQLTESDAVVVGEDTEIPIYHFGYTKENIERKRKVDRNLDLLLRELDNNAEDPYLLYQIAKTFYVSKNYVEASSYYKMSLLYLEENNLNYKFIPNLLLQYSYSLLNEKNWVELEKNLLESIEKYPDFTDLYYIYASWIIEEKKIELFKILPELYKKCLEIGEADPTKYETTKGVGSYKALYNLGLYYELTGNTAKAKECYTLSGQMNYPNAINRLNNLSNI</sequence>
<proteinExistence type="predicted"/>
<dbReference type="EMBL" id="PRLG01000018">
    <property type="protein sequence ID" value="PYY29579.1"/>
    <property type="molecule type" value="Genomic_DNA"/>
</dbReference>
<evidence type="ECO:0000259" key="1">
    <source>
        <dbReference type="Pfam" id="PF00535"/>
    </source>
</evidence>
<dbReference type="InterPro" id="IPR011990">
    <property type="entry name" value="TPR-like_helical_dom_sf"/>
</dbReference>
<keyword evidence="2" id="KW-0808">Transferase</keyword>
<gene>
    <name evidence="2" type="ORF">PIL02S_02544</name>
</gene>
<dbReference type="Gene3D" id="3.90.550.10">
    <property type="entry name" value="Spore Coat Polysaccharide Biosynthesis Protein SpsA, Chain A"/>
    <property type="match status" value="1"/>
</dbReference>
<dbReference type="Gene3D" id="1.25.40.10">
    <property type="entry name" value="Tetratricopeptide repeat domain"/>
    <property type="match status" value="1"/>
</dbReference>
<dbReference type="OrthoDB" id="9815923at2"/>
<evidence type="ECO:0000313" key="3">
    <source>
        <dbReference type="Proteomes" id="UP000247459"/>
    </source>
</evidence>
<dbReference type="GO" id="GO:0016757">
    <property type="term" value="F:glycosyltransferase activity"/>
    <property type="evidence" value="ECO:0007669"/>
    <property type="project" value="UniProtKB-KW"/>
</dbReference>
<dbReference type="InterPro" id="IPR001173">
    <property type="entry name" value="Glyco_trans_2-like"/>
</dbReference>
<dbReference type="Pfam" id="PF00535">
    <property type="entry name" value="Glycos_transf_2"/>
    <property type="match status" value="1"/>
</dbReference>